<name>A0A6B9FAE1_9EURY</name>
<organism evidence="1 2">
    <name type="scientific">Haloplanus rallus</name>
    <dbReference type="NCBI Taxonomy" id="1816183"/>
    <lineage>
        <taxon>Archaea</taxon>
        <taxon>Methanobacteriati</taxon>
        <taxon>Methanobacteriota</taxon>
        <taxon>Stenosarchaea group</taxon>
        <taxon>Halobacteria</taxon>
        <taxon>Halobacteriales</taxon>
        <taxon>Haloferacaceae</taxon>
        <taxon>Haloplanus</taxon>
    </lineage>
</organism>
<evidence type="ECO:0000313" key="2">
    <source>
        <dbReference type="Proteomes" id="UP000428325"/>
    </source>
</evidence>
<dbReference type="RefSeq" id="WP_157689963.1">
    <property type="nucleotide sequence ID" value="NZ_CP034345.1"/>
</dbReference>
<proteinExistence type="predicted"/>
<gene>
    <name evidence="1" type="ORF">EI982_12245</name>
</gene>
<dbReference type="EMBL" id="CP034345">
    <property type="protein sequence ID" value="QGX95504.1"/>
    <property type="molecule type" value="Genomic_DNA"/>
</dbReference>
<evidence type="ECO:0000313" key="1">
    <source>
        <dbReference type="EMBL" id="QGX95504.1"/>
    </source>
</evidence>
<dbReference type="AlphaFoldDB" id="A0A6B9FAE1"/>
<accession>A0A6B9FAE1</accession>
<sequence>MSNEETERWFDGGRRRFLASLGGVMLGTGSAALGAGEAVTGVAAQEGTPEPGERITSARRVGPRDVGAENYHTLWAYRKRQSVETLLGDPAVNDLASDWIASFEAYDPLTNGLDAVSIQGTTDLQVDGSRESGTFDVTAVGRQVAYGLVDRTTDELVGLEITDPMDVEWERGYDQPSRRRRHEFVLGHDEVWQHLDGRVWYPFVKVAEVITAYDDYPHGEVTPIAYYFKNEDGGLSLLSTFVDVSGEEFELLDVTRVDRFVRTSPMEMARATEPTGETALGSLPVPPMAQRPQITGPEGFHNIETPPSTIEQSSWEITWQPPQTEGAVVDASYDGTPVFEDLAAVATPTGYDLPERDGRNTREWFFPDDSPVFSGNLLYWDIHSPTFGGPGVLGTTDHPETGDHPEGFRLRTHFHTGALPNARDFHSGHRFGPYNYYINFDFYEDGVFMPSWQRQGPGYITEYLFDPDRRDHEGPVQYYLSFWAFRPAPGGADGVETHVFDGDEWQQPEEEVYVEGDDRTIVRFSHRTFSQSIDIPLDDYKEMVIVRPDEDEIGEATRVLDAETELDFYHPAQYVDGERIQGRPVVAWLVLEAPIHEVPHPSGISTFTALGEFHLSGY</sequence>
<reference evidence="1 2" key="1">
    <citation type="submission" date="2018-12" db="EMBL/GenBank/DDBJ databases">
        <title>Complete genome sequence of Haloplanus rallus MBLA0036.</title>
        <authorList>
            <person name="Nam Y.-d."/>
            <person name="Kang J."/>
            <person name="Chung W.-H."/>
            <person name="Park Y.S."/>
        </authorList>
    </citation>
    <scope>NUCLEOTIDE SEQUENCE [LARGE SCALE GENOMIC DNA]</scope>
    <source>
        <strain evidence="1 2">MBLA0036</strain>
    </source>
</reference>
<dbReference type="OrthoDB" id="201973at2157"/>
<dbReference type="GeneID" id="99246812"/>
<keyword evidence="2" id="KW-1185">Reference proteome</keyword>
<protein>
    <submittedName>
        <fullName evidence="1">Uncharacterized protein</fullName>
    </submittedName>
</protein>
<dbReference type="Proteomes" id="UP000428325">
    <property type="component" value="Chromosome"/>
</dbReference>
<dbReference type="KEGG" id="hra:EI982_12245"/>